<proteinExistence type="predicted"/>
<dbReference type="PROSITE" id="PS51257">
    <property type="entry name" value="PROKAR_LIPOPROTEIN"/>
    <property type="match status" value="1"/>
</dbReference>
<dbReference type="Gene3D" id="3.40.710.10">
    <property type="entry name" value="DD-peptidase/beta-lactamase superfamily"/>
    <property type="match status" value="1"/>
</dbReference>
<dbReference type="InterPro" id="IPR001466">
    <property type="entry name" value="Beta-lactam-related"/>
</dbReference>
<accession>A0A059G4A5</accession>
<feature type="domain" description="Beta-lactamase-related" evidence="2">
    <location>
        <begin position="60"/>
        <end position="421"/>
    </location>
</feature>
<dbReference type="InterPro" id="IPR050789">
    <property type="entry name" value="Diverse_Enzym_Activities"/>
</dbReference>
<keyword evidence="1" id="KW-0732">Signal</keyword>
<dbReference type="InterPro" id="IPR012338">
    <property type="entry name" value="Beta-lactam/transpept-like"/>
</dbReference>
<evidence type="ECO:0000313" key="3">
    <source>
        <dbReference type="EMBL" id="KDA01308.1"/>
    </source>
</evidence>
<feature type="signal peptide" evidence="1">
    <location>
        <begin position="1"/>
        <end position="22"/>
    </location>
</feature>
<evidence type="ECO:0000259" key="2">
    <source>
        <dbReference type="Pfam" id="PF00144"/>
    </source>
</evidence>
<dbReference type="AlphaFoldDB" id="A0A059G4A5"/>
<comment type="caution">
    <text evidence="3">The sequence shown here is derived from an EMBL/GenBank/DDBJ whole genome shotgun (WGS) entry which is preliminary data.</text>
</comment>
<evidence type="ECO:0000313" key="4">
    <source>
        <dbReference type="Proteomes" id="UP000024942"/>
    </source>
</evidence>
<organism evidence="3 4">
    <name type="scientific">Hyphomonas oceanitis SCH89</name>
    <dbReference type="NCBI Taxonomy" id="1280953"/>
    <lineage>
        <taxon>Bacteria</taxon>
        <taxon>Pseudomonadati</taxon>
        <taxon>Pseudomonadota</taxon>
        <taxon>Alphaproteobacteria</taxon>
        <taxon>Hyphomonadales</taxon>
        <taxon>Hyphomonadaceae</taxon>
        <taxon>Hyphomonas</taxon>
    </lineage>
</organism>
<dbReference type="Pfam" id="PF00144">
    <property type="entry name" value="Beta-lactamase"/>
    <property type="match status" value="1"/>
</dbReference>
<dbReference type="EMBL" id="ARYL01000031">
    <property type="protein sequence ID" value="KDA01308.1"/>
    <property type="molecule type" value="Genomic_DNA"/>
</dbReference>
<reference evidence="3 4" key="1">
    <citation type="journal article" date="2014" name="Antonie Van Leeuwenhoek">
        <title>Hyphomonas beringensis sp. nov. and Hyphomonas chukchiensis sp. nov., isolated from surface seawater of the Bering Sea and Chukchi Sea.</title>
        <authorList>
            <person name="Li C."/>
            <person name="Lai Q."/>
            <person name="Li G."/>
            <person name="Dong C."/>
            <person name="Wang J."/>
            <person name="Liao Y."/>
            <person name="Shao Z."/>
        </authorList>
    </citation>
    <scope>NUCLEOTIDE SEQUENCE [LARGE SCALE GENOMIC DNA]</scope>
    <source>
        <strain evidence="3 4">SCH89</strain>
    </source>
</reference>
<dbReference type="Proteomes" id="UP000024942">
    <property type="component" value="Unassembled WGS sequence"/>
</dbReference>
<gene>
    <name evidence="3" type="ORF">HOC_16221</name>
</gene>
<dbReference type="PANTHER" id="PTHR43283">
    <property type="entry name" value="BETA-LACTAMASE-RELATED"/>
    <property type="match status" value="1"/>
</dbReference>
<dbReference type="OrthoDB" id="5377981at2"/>
<evidence type="ECO:0000256" key="1">
    <source>
        <dbReference type="SAM" id="SignalP"/>
    </source>
</evidence>
<dbReference type="SUPFAM" id="SSF56601">
    <property type="entry name" value="beta-lactamase/transpeptidase-like"/>
    <property type="match status" value="1"/>
</dbReference>
<sequence length="441" mass="47913">MTRKTLLRICSGLLLISVAACGAQDSKPKADEQAVEPLVVEAPKSNPEDSFFTPILDKLDDSLAASVKSGRVASLSYTLIKDGERVRSGFIGSRTLEGEEPVSDKTIYRIYSMTKPVTAVAILMLQEDGELDLDDPITKYLPEMKSLQVANSPGSATKSATHPVPQPPTIRQLLTHTAGFGYGDGKQDYINRQFTERKVLAAPSMDEVVRRTAAIPLKYDPGTAWSYSIASDLQGAIIERITGKSLGDFMQERIFGPLKMTDTAFYVSPEQKARLADATAWTPDTPIHLVGGPLAKMDRASVPVDYGGQGLVSTLADYERFALMLLNDGTLDGQTLLKPESVTLLRTNALPIVDPEAPQTMFKRKAGTGYGFGVGVVTDTIQSGLAAPEGTYFWDGASGTWFWIDPRNKVIFIGLQQNFSPAGVNMRASSMRSVYHAIYSE</sequence>
<name>A0A059G4A5_9PROT</name>
<dbReference type="STRING" id="1280953.HOC_16221"/>
<protein>
    <submittedName>
        <fullName evidence="3">Carboxylesterase</fullName>
    </submittedName>
</protein>
<feature type="chain" id="PRO_5001577960" evidence="1">
    <location>
        <begin position="23"/>
        <end position="441"/>
    </location>
</feature>
<dbReference type="PATRIC" id="fig|1280953.3.peg.3250"/>
<dbReference type="PANTHER" id="PTHR43283:SF3">
    <property type="entry name" value="BETA-LACTAMASE FAMILY PROTEIN (AFU_ORTHOLOGUE AFUA_5G07500)"/>
    <property type="match status" value="1"/>
</dbReference>
<dbReference type="eggNOG" id="COG1680">
    <property type="taxonomic scope" value="Bacteria"/>
</dbReference>
<keyword evidence="4" id="KW-1185">Reference proteome</keyword>
<dbReference type="RefSeq" id="WP_051625000.1">
    <property type="nucleotide sequence ID" value="NZ_ARYL01000031.1"/>
</dbReference>